<dbReference type="EMBL" id="AP023359">
    <property type="protein sequence ID" value="BCJ64852.1"/>
    <property type="molecule type" value="Genomic_DNA"/>
</dbReference>
<dbReference type="AlphaFoldDB" id="A0A810MV19"/>
<name>A0A810MV19_9ACTN</name>
<keyword evidence="2" id="KW-1185">Reference proteome</keyword>
<protein>
    <submittedName>
        <fullName evidence="1">Uncharacterized protein</fullName>
    </submittedName>
</protein>
<proteinExistence type="predicted"/>
<sequence length="405" mass="44297">MSDEVDHDAVAWARALLVGRRASTQDIVRAYRVLAAWDPRAYALKLTRALYEHSWHAGTERLGLLEEAVAVGRSVPLTSTRDIDVFAEVLDSYQFALYEAGRRTDGFEVSEELGALSRRGSGSRYRLDVWARCLAEAGRHAEAADVCAELTAVSRQRDATAWSGELWGFVSAIAQAHAAGRTARAHEGLAEVIEVERGYVEHADASERVLLYLLMYQAWMLRTDGRMRAAVAVDRDAVAFLGRIVRAGGERKVWSGYQSTLWTTLLAASSVASERSVDGPLPPFGWSITDWSPDLRDAYCAGIAAITEATNALTGLPTVARVHRQVAVRTAVRHEWRSGTRWAQRCRPAFDDSVEVARRCHDAGAVEGSALLAQALTDRAGLAAADGRFEAALNDLTEATHLHGQ</sequence>
<evidence type="ECO:0000313" key="2">
    <source>
        <dbReference type="Proteomes" id="UP000680866"/>
    </source>
</evidence>
<dbReference type="RefSeq" id="WP_212823796.1">
    <property type="nucleotide sequence ID" value="NZ_AP023359.1"/>
</dbReference>
<organism evidence="1 2">
    <name type="scientific">Polymorphospora rubra</name>
    <dbReference type="NCBI Taxonomy" id="338584"/>
    <lineage>
        <taxon>Bacteria</taxon>
        <taxon>Bacillati</taxon>
        <taxon>Actinomycetota</taxon>
        <taxon>Actinomycetes</taxon>
        <taxon>Micromonosporales</taxon>
        <taxon>Micromonosporaceae</taxon>
        <taxon>Polymorphospora</taxon>
    </lineage>
</organism>
<accession>A0A810MV19</accession>
<dbReference type="Proteomes" id="UP000680866">
    <property type="component" value="Chromosome"/>
</dbReference>
<evidence type="ECO:0000313" key="1">
    <source>
        <dbReference type="EMBL" id="BCJ64852.1"/>
    </source>
</evidence>
<gene>
    <name evidence="1" type="ORF">Prubr_18730</name>
</gene>
<dbReference type="KEGG" id="pry:Prubr_18730"/>
<reference evidence="1" key="1">
    <citation type="submission" date="2020-08" db="EMBL/GenBank/DDBJ databases">
        <title>Whole genome shotgun sequence of Polymorphospora rubra NBRC 101157.</title>
        <authorList>
            <person name="Komaki H."/>
            <person name="Tamura T."/>
        </authorList>
    </citation>
    <scope>NUCLEOTIDE SEQUENCE</scope>
    <source>
        <strain evidence="1">NBRC 101157</strain>
    </source>
</reference>